<protein>
    <submittedName>
        <fullName evidence="5">NAD(P)-binding protein</fullName>
    </submittedName>
</protein>
<dbReference type="EMBL" id="MU005612">
    <property type="protein sequence ID" value="KAF2678453.1"/>
    <property type="molecule type" value="Genomic_DNA"/>
</dbReference>
<dbReference type="InterPro" id="IPR036291">
    <property type="entry name" value="NAD(P)-bd_dom_sf"/>
</dbReference>
<evidence type="ECO:0000313" key="6">
    <source>
        <dbReference type="Proteomes" id="UP000799291"/>
    </source>
</evidence>
<dbReference type="SUPFAM" id="SSF51735">
    <property type="entry name" value="NAD(P)-binding Rossmann-fold domains"/>
    <property type="match status" value="1"/>
</dbReference>
<dbReference type="Proteomes" id="UP000799291">
    <property type="component" value="Unassembled WGS sequence"/>
</dbReference>
<comment type="similarity">
    <text evidence="1">Belongs to the NmrA-type oxidoreductase family.</text>
</comment>
<accession>A0A6G1IKD7</accession>
<evidence type="ECO:0000256" key="1">
    <source>
        <dbReference type="ARBA" id="ARBA00006328"/>
    </source>
</evidence>
<reference evidence="5" key="1">
    <citation type="journal article" date="2020" name="Stud. Mycol.">
        <title>101 Dothideomycetes genomes: a test case for predicting lifestyles and emergence of pathogens.</title>
        <authorList>
            <person name="Haridas S."/>
            <person name="Albert R."/>
            <person name="Binder M."/>
            <person name="Bloem J."/>
            <person name="Labutti K."/>
            <person name="Salamov A."/>
            <person name="Andreopoulos B."/>
            <person name="Baker S."/>
            <person name="Barry K."/>
            <person name="Bills G."/>
            <person name="Bluhm B."/>
            <person name="Cannon C."/>
            <person name="Castanera R."/>
            <person name="Culley D."/>
            <person name="Daum C."/>
            <person name="Ezra D."/>
            <person name="Gonzalez J."/>
            <person name="Henrissat B."/>
            <person name="Kuo A."/>
            <person name="Liang C."/>
            <person name="Lipzen A."/>
            <person name="Lutzoni F."/>
            <person name="Magnuson J."/>
            <person name="Mondo S."/>
            <person name="Nolan M."/>
            <person name="Ohm R."/>
            <person name="Pangilinan J."/>
            <person name="Park H.-J."/>
            <person name="Ramirez L."/>
            <person name="Alfaro M."/>
            <person name="Sun H."/>
            <person name="Tritt A."/>
            <person name="Yoshinaga Y."/>
            <person name="Zwiers L.-H."/>
            <person name="Turgeon B."/>
            <person name="Goodwin S."/>
            <person name="Spatafora J."/>
            <person name="Crous P."/>
            <person name="Grigoriev I."/>
        </authorList>
    </citation>
    <scope>NUCLEOTIDE SEQUENCE</scope>
    <source>
        <strain evidence="5">CBS 122367</strain>
    </source>
</reference>
<evidence type="ECO:0000256" key="3">
    <source>
        <dbReference type="ARBA" id="ARBA00023002"/>
    </source>
</evidence>
<evidence type="ECO:0000313" key="5">
    <source>
        <dbReference type="EMBL" id="KAF2678453.1"/>
    </source>
</evidence>
<dbReference type="AlphaFoldDB" id="A0A6G1IKD7"/>
<sequence>VRHLSKAGWKVHALVPDPSAERALALTKFDNVTLFKGSLGDHESIEAAIAGTDAVFLTQMPSWVDDSETRDARAVLTLAKAKGVKHIVHSTQLKLNNPNLRNSGINPILIPAILGKLDVEDLVRASGLTYTLLRPGWFMTNLLAPIGDTMFPGLSDGKFVSSYTPDTTMPAVDPDDIGAFTAAVFNNPDTYGGKAVTVVSEMITVENILAEIERVSGKKLDIHYRTEE</sequence>
<dbReference type="Pfam" id="PF05368">
    <property type="entry name" value="NmrA"/>
    <property type="match status" value="1"/>
</dbReference>
<dbReference type="GO" id="GO:0016491">
    <property type="term" value="F:oxidoreductase activity"/>
    <property type="evidence" value="ECO:0007669"/>
    <property type="project" value="UniProtKB-KW"/>
</dbReference>
<organism evidence="5 6">
    <name type="scientific">Lentithecium fluviatile CBS 122367</name>
    <dbReference type="NCBI Taxonomy" id="1168545"/>
    <lineage>
        <taxon>Eukaryota</taxon>
        <taxon>Fungi</taxon>
        <taxon>Dikarya</taxon>
        <taxon>Ascomycota</taxon>
        <taxon>Pezizomycotina</taxon>
        <taxon>Dothideomycetes</taxon>
        <taxon>Pleosporomycetidae</taxon>
        <taxon>Pleosporales</taxon>
        <taxon>Massarineae</taxon>
        <taxon>Lentitheciaceae</taxon>
        <taxon>Lentithecium</taxon>
    </lineage>
</organism>
<feature type="non-terminal residue" evidence="5">
    <location>
        <position position="1"/>
    </location>
</feature>
<dbReference type="OrthoDB" id="419598at2759"/>
<name>A0A6G1IKD7_9PLEO</name>
<dbReference type="InterPro" id="IPR051164">
    <property type="entry name" value="NmrA-like_oxidored"/>
</dbReference>
<feature type="non-terminal residue" evidence="5">
    <location>
        <position position="228"/>
    </location>
</feature>
<keyword evidence="6" id="KW-1185">Reference proteome</keyword>
<dbReference type="GO" id="GO:0005634">
    <property type="term" value="C:nucleus"/>
    <property type="evidence" value="ECO:0007669"/>
    <property type="project" value="TreeGrafter"/>
</dbReference>
<dbReference type="PANTHER" id="PTHR42748">
    <property type="entry name" value="NITROGEN METABOLITE REPRESSION PROTEIN NMRA FAMILY MEMBER"/>
    <property type="match status" value="1"/>
</dbReference>
<dbReference type="InterPro" id="IPR008030">
    <property type="entry name" value="NmrA-like"/>
</dbReference>
<dbReference type="Gene3D" id="3.40.50.720">
    <property type="entry name" value="NAD(P)-binding Rossmann-like Domain"/>
    <property type="match status" value="1"/>
</dbReference>
<keyword evidence="2" id="KW-0521">NADP</keyword>
<evidence type="ECO:0000259" key="4">
    <source>
        <dbReference type="Pfam" id="PF05368"/>
    </source>
</evidence>
<feature type="domain" description="NmrA-like" evidence="4">
    <location>
        <begin position="1"/>
        <end position="224"/>
    </location>
</feature>
<proteinExistence type="inferred from homology"/>
<dbReference type="PANTHER" id="PTHR42748:SF30">
    <property type="entry name" value="NMRA-LIKE DOMAIN-CONTAINING PROTEIN"/>
    <property type="match status" value="1"/>
</dbReference>
<evidence type="ECO:0000256" key="2">
    <source>
        <dbReference type="ARBA" id="ARBA00022857"/>
    </source>
</evidence>
<keyword evidence="3" id="KW-0560">Oxidoreductase</keyword>
<gene>
    <name evidence="5" type="ORF">K458DRAFT_241124</name>
</gene>